<organism evidence="1 2">
    <name type="scientific">Chlamydomonas eustigma</name>
    <dbReference type="NCBI Taxonomy" id="1157962"/>
    <lineage>
        <taxon>Eukaryota</taxon>
        <taxon>Viridiplantae</taxon>
        <taxon>Chlorophyta</taxon>
        <taxon>core chlorophytes</taxon>
        <taxon>Chlorophyceae</taxon>
        <taxon>CS clade</taxon>
        <taxon>Chlamydomonadales</taxon>
        <taxon>Chlamydomonadaceae</taxon>
        <taxon>Chlamydomonas</taxon>
    </lineage>
</organism>
<dbReference type="PANTHER" id="PTHR28630:SF23">
    <property type="entry name" value="THIOREDOXIN SUPERFAMILY PROTEIN"/>
    <property type="match status" value="1"/>
</dbReference>
<dbReference type="PANTHER" id="PTHR28630">
    <property type="match status" value="1"/>
</dbReference>
<name>A0A250WQ94_9CHLO</name>
<dbReference type="InterPro" id="IPR032801">
    <property type="entry name" value="PXL2A/B/C"/>
</dbReference>
<keyword evidence="2" id="KW-1185">Reference proteome</keyword>
<evidence type="ECO:0008006" key="3">
    <source>
        <dbReference type="Google" id="ProtNLM"/>
    </source>
</evidence>
<dbReference type="GO" id="GO:0009507">
    <property type="term" value="C:chloroplast"/>
    <property type="evidence" value="ECO:0007669"/>
    <property type="project" value="TreeGrafter"/>
</dbReference>
<dbReference type="Gene3D" id="3.40.30.10">
    <property type="entry name" value="Glutaredoxin"/>
    <property type="match status" value="1"/>
</dbReference>
<dbReference type="OrthoDB" id="40334at2759"/>
<sequence>MRSYQSSQRVLTNRVTKSVVRATRVVKAHASTDAYNSIKGLNVYRATDGSEVELVKQWEADERVLVAWTRSLGCPFCQELATQLQRDVKPKLDEIGVKLLMVSIGTPERSKDFVARTGFPASNLYLDPENITYDALQLKNTVQDTFFNVATPLSIAKRFAEGKSGDLMDILDGWQPWMTPKGPTQALQQGGMYVFQGQRMVFSYQDKATGDHADIEQIMAVARSMPPQRPDCGCENVDETEVAR</sequence>
<comment type="caution">
    <text evidence="1">The sequence shown here is derived from an EMBL/GenBank/DDBJ whole genome shotgun (WGS) entry which is preliminary data.</text>
</comment>
<reference evidence="1 2" key="1">
    <citation type="submission" date="2017-08" db="EMBL/GenBank/DDBJ databases">
        <title>Acidophilic green algal genome provides insights into adaptation to an acidic environment.</title>
        <authorList>
            <person name="Hirooka S."/>
            <person name="Hirose Y."/>
            <person name="Kanesaki Y."/>
            <person name="Higuchi S."/>
            <person name="Fujiwara T."/>
            <person name="Onuma R."/>
            <person name="Era A."/>
            <person name="Ohbayashi R."/>
            <person name="Uzuka A."/>
            <person name="Nozaki H."/>
            <person name="Yoshikawa H."/>
            <person name="Miyagishima S.Y."/>
        </authorList>
    </citation>
    <scope>NUCLEOTIDE SEQUENCE [LARGE SCALE GENOMIC DNA]</scope>
    <source>
        <strain evidence="1 2">NIES-2499</strain>
    </source>
</reference>
<dbReference type="CDD" id="cd02970">
    <property type="entry name" value="PRX_like2"/>
    <property type="match status" value="1"/>
</dbReference>
<proteinExistence type="predicted"/>
<dbReference type="Proteomes" id="UP000232323">
    <property type="component" value="Unassembled WGS sequence"/>
</dbReference>
<dbReference type="InterPro" id="IPR036249">
    <property type="entry name" value="Thioredoxin-like_sf"/>
</dbReference>
<accession>A0A250WQ94</accession>
<dbReference type="Pfam" id="PF13911">
    <property type="entry name" value="AhpC-TSA_2"/>
    <property type="match status" value="1"/>
</dbReference>
<evidence type="ECO:0000313" key="2">
    <source>
        <dbReference type="Proteomes" id="UP000232323"/>
    </source>
</evidence>
<dbReference type="AlphaFoldDB" id="A0A250WQ94"/>
<gene>
    <name evidence="1" type="ORF">CEUSTIGMA_g331.t1</name>
</gene>
<dbReference type="EMBL" id="BEGY01000001">
    <property type="protein sequence ID" value="GAX72876.1"/>
    <property type="molecule type" value="Genomic_DNA"/>
</dbReference>
<dbReference type="SUPFAM" id="SSF52833">
    <property type="entry name" value="Thioredoxin-like"/>
    <property type="match status" value="1"/>
</dbReference>
<evidence type="ECO:0000313" key="1">
    <source>
        <dbReference type="EMBL" id="GAX72876.1"/>
    </source>
</evidence>
<protein>
    <recommendedName>
        <fullName evidence="3">Thioredoxin domain-containing protein</fullName>
    </recommendedName>
</protein>